<proteinExistence type="predicted"/>
<dbReference type="Proteomes" id="UP000785679">
    <property type="component" value="Unassembled WGS sequence"/>
</dbReference>
<organism evidence="1 2">
    <name type="scientific">Halteria grandinella</name>
    <dbReference type="NCBI Taxonomy" id="5974"/>
    <lineage>
        <taxon>Eukaryota</taxon>
        <taxon>Sar</taxon>
        <taxon>Alveolata</taxon>
        <taxon>Ciliophora</taxon>
        <taxon>Intramacronucleata</taxon>
        <taxon>Spirotrichea</taxon>
        <taxon>Stichotrichia</taxon>
        <taxon>Sporadotrichida</taxon>
        <taxon>Halteriidae</taxon>
        <taxon>Halteria</taxon>
    </lineage>
</organism>
<protein>
    <submittedName>
        <fullName evidence="1">Uncharacterized protein</fullName>
    </submittedName>
</protein>
<comment type="caution">
    <text evidence="1">The sequence shown here is derived from an EMBL/GenBank/DDBJ whole genome shotgun (WGS) entry which is preliminary data.</text>
</comment>
<evidence type="ECO:0000313" key="2">
    <source>
        <dbReference type="Proteomes" id="UP000785679"/>
    </source>
</evidence>
<accession>A0A8J8NUI4</accession>
<evidence type="ECO:0000313" key="1">
    <source>
        <dbReference type="EMBL" id="TNV80500.1"/>
    </source>
</evidence>
<sequence length="100" mass="11824">MTTIPPNLKKCHLGAMVLTQRQKNIYFSLDTCFEYSKQGRLYFCETVIVRSGQNACIWAKFFLQPARQTAVIAQVYSHQKFRILRPIKNVRSKTVWHFPW</sequence>
<dbReference type="EMBL" id="RRYP01007434">
    <property type="protein sequence ID" value="TNV80500.1"/>
    <property type="molecule type" value="Genomic_DNA"/>
</dbReference>
<dbReference type="AlphaFoldDB" id="A0A8J8NUI4"/>
<keyword evidence="2" id="KW-1185">Reference proteome</keyword>
<reference evidence="1" key="1">
    <citation type="submission" date="2019-06" db="EMBL/GenBank/DDBJ databases">
        <authorList>
            <person name="Zheng W."/>
        </authorList>
    </citation>
    <scope>NUCLEOTIDE SEQUENCE</scope>
    <source>
        <strain evidence="1">QDHG01</strain>
    </source>
</reference>
<gene>
    <name evidence="1" type="ORF">FGO68_gene10138</name>
</gene>
<name>A0A8J8NUI4_HALGN</name>